<evidence type="ECO:0000313" key="8">
    <source>
        <dbReference type="EMBL" id="GLJ57690.1"/>
    </source>
</evidence>
<evidence type="ECO:0000256" key="5">
    <source>
        <dbReference type="ARBA" id="ARBA00023125"/>
    </source>
</evidence>
<keyword evidence="4" id="KW-0862">Zinc</keyword>
<gene>
    <name evidence="7" type="ORF">SUGI_1362640</name>
    <name evidence="8" type="ORF">SUGI_1362700</name>
    <name evidence="9" type="ORF">SUGI_1362810</name>
</gene>
<dbReference type="EMBL" id="BSEH01000171">
    <property type="protein sequence ID" value="GLJ57694.1"/>
    <property type="molecule type" value="Genomic_DNA"/>
</dbReference>
<dbReference type="Proteomes" id="UP001234787">
    <property type="component" value="Unassembled WGS sequence"/>
</dbReference>
<evidence type="ECO:0000313" key="10">
    <source>
        <dbReference type="Proteomes" id="UP001234787"/>
    </source>
</evidence>
<evidence type="ECO:0000256" key="1">
    <source>
        <dbReference type="ARBA" id="ARBA00005690"/>
    </source>
</evidence>
<proteinExistence type="inferred from homology"/>
<comment type="caution">
    <text evidence="8">The sequence shown here is derived from an EMBL/GenBank/DDBJ whole genome shotgun (WGS) entry which is preliminary data.</text>
</comment>
<dbReference type="SUPFAM" id="SSF50249">
    <property type="entry name" value="Nucleic acid-binding proteins"/>
    <property type="match status" value="1"/>
</dbReference>
<feature type="domain" description="Replication factor A C-terminal" evidence="6">
    <location>
        <begin position="100"/>
        <end position="241"/>
    </location>
</feature>
<evidence type="ECO:0000313" key="9">
    <source>
        <dbReference type="EMBL" id="GLJ57694.1"/>
    </source>
</evidence>
<evidence type="ECO:0000259" key="6">
    <source>
        <dbReference type="Pfam" id="PF08646"/>
    </source>
</evidence>
<evidence type="ECO:0000313" key="7">
    <source>
        <dbReference type="EMBL" id="GLJ57686.1"/>
    </source>
</evidence>
<keyword evidence="2" id="KW-0479">Metal-binding</keyword>
<evidence type="ECO:0000256" key="2">
    <source>
        <dbReference type="ARBA" id="ARBA00022723"/>
    </source>
</evidence>
<name>A0AAD3NRX7_CRYJA</name>
<organism evidence="8 10">
    <name type="scientific">Cryptomeria japonica</name>
    <name type="common">Japanese cedar</name>
    <name type="synonym">Cupressus japonica</name>
    <dbReference type="NCBI Taxonomy" id="3369"/>
    <lineage>
        <taxon>Eukaryota</taxon>
        <taxon>Viridiplantae</taxon>
        <taxon>Streptophyta</taxon>
        <taxon>Embryophyta</taxon>
        <taxon>Tracheophyta</taxon>
        <taxon>Spermatophyta</taxon>
        <taxon>Pinopsida</taxon>
        <taxon>Pinidae</taxon>
        <taxon>Conifers II</taxon>
        <taxon>Cupressales</taxon>
        <taxon>Cupressaceae</taxon>
        <taxon>Cryptomeria</taxon>
    </lineage>
</organism>
<dbReference type="Pfam" id="PF08646">
    <property type="entry name" value="Rep_fac-A_C"/>
    <property type="match status" value="1"/>
</dbReference>
<keyword evidence="3" id="KW-0863">Zinc-finger</keyword>
<evidence type="ECO:0000256" key="3">
    <source>
        <dbReference type="ARBA" id="ARBA00022771"/>
    </source>
</evidence>
<sequence length="253" mass="28369">MLTNDSVVILALRNACAGYFNGKLINITAATTLHINPTFPEAELLILRGKDPLVAVPFVAKTIHIDGKYTRMTISSIRDQMSIKPETIQTPLLAGLRFVNVTDQNFYYASCPLIVNGRPCKKKCTQQVDDSWFFSRCQMTMQDYNYSYLLPLKLQDATSTLWATAFDEGSIHLLHKTAKQLCALQNDATTIETPSSVFKRLLSHHYSFTLLVSTETYNSESKMKVIVNKVAPLDFKAECHALLAEIGHLSTRT</sequence>
<accession>A0AAD3NRX7</accession>
<dbReference type="EMBL" id="BSEH01000171">
    <property type="protein sequence ID" value="GLJ57690.1"/>
    <property type="molecule type" value="Genomic_DNA"/>
</dbReference>
<keyword evidence="5" id="KW-0238">DNA-binding</keyword>
<dbReference type="InterPro" id="IPR013955">
    <property type="entry name" value="Rep_factor-A_C"/>
</dbReference>
<dbReference type="InterPro" id="IPR047192">
    <property type="entry name" value="Euk_RPA1_DBD_C"/>
</dbReference>
<dbReference type="GO" id="GO:0003677">
    <property type="term" value="F:DNA binding"/>
    <property type="evidence" value="ECO:0007669"/>
    <property type="project" value="UniProtKB-KW"/>
</dbReference>
<dbReference type="EMBL" id="BSEH01000171">
    <property type="protein sequence ID" value="GLJ57686.1"/>
    <property type="molecule type" value="Genomic_DNA"/>
</dbReference>
<evidence type="ECO:0000256" key="4">
    <source>
        <dbReference type="ARBA" id="ARBA00022833"/>
    </source>
</evidence>
<dbReference type="AlphaFoldDB" id="A0AAD3NRX7"/>
<reference evidence="8" key="1">
    <citation type="submission" date="2022-12" db="EMBL/GenBank/DDBJ databases">
        <title>Chromosome-Level Genome Assembly of Japanese Cedar (Cryptomeriajaponica D. Don).</title>
        <authorList>
            <person name="Fujino T."/>
            <person name="Yamaguchi K."/>
            <person name="Yokoyama T."/>
            <person name="Hamanaka T."/>
            <person name="Harazono Y."/>
            <person name="Kamada H."/>
            <person name="Kobayashi W."/>
            <person name="Ujino-Ihara T."/>
            <person name="Uchiyama K."/>
            <person name="Matsumoto A."/>
            <person name="Izuno A."/>
            <person name="Tsumura Y."/>
            <person name="Toyoda A."/>
            <person name="Shigenobu S."/>
            <person name="Moriguchi Y."/>
            <person name="Ueno S."/>
            <person name="Kasahara M."/>
        </authorList>
    </citation>
    <scope>NUCLEOTIDE SEQUENCE</scope>
</reference>
<dbReference type="InterPro" id="IPR012340">
    <property type="entry name" value="NA-bd_OB-fold"/>
</dbReference>
<keyword evidence="10" id="KW-1185">Reference proteome</keyword>
<dbReference type="CDD" id="cd04476">
    <property type="entry name" value="RPA1_DBD_C"/>
    <property type="match status" value="1"/>
</dbReference>
<protein>
    <recommendedName>
        <fullName evidence="6">Replication factor A C-terminal domain-containing protein</fullName>
    </recommendedName>
</protein>
<dbReference type="Gene3D" id="2.40.50.140">
    <property type="entry name" value="Nucleic acid-binding proteins"/>
    <property type="match status" value="1"/>
</dbReference>
<comment type="similarity">
    <text evidence="1">Belongs to the replication factor A protein 1 family.</text>
</comment>
<dbReference type="GO" id="GO:0008270">
    <property type="term" value="F:zinc ion binding"/>
    <property type="evidence" value="ECO:0007669"/>
    <property type="project" value="UniProtKB-KW"/>
</dbReference>